<feature type="short sequence motif" description="GXGXXG" evidence="2">
    <location>
        <begin position="12"/>
        <end position="17"/>
    </location>
</feature>
<evidence type="ECO:0000259" key="4">
    <source>
        <dbReference type="PROSITE" id="PS51635"/>
    </source>
</evidence>
<keyword evidence="3" id="KW-0812">Transmembrane</keyword>
<dbReference type="Gene3D" id="3.40.1090.10">
    <property type="entry name" value="Cytosolic phospholipase A2 catalytic domain"/>
    <property type="match status" value="2"/>
</dbReference>
<keyword evidence="1 2" id="KW-0443">Lipid metabolism</keyword>
<feature type="transmembrane region" description="Helical" evidence="3">
    <location>
        <begin position="39"/>
        <end position="58"/>
    </location>
</feature>
<dbReference type="PANTHER" id="PTHR12406">
    <property type="entry name" value="CALCIUM-INDEPENDENT PHOSPHOLIPASE A2 IPLA2 -RELATED"/>
    <property type="match status" value="1"/>
</dbReference>
<comment type="caution">
    <text evidence="5">The sequence shown here is derived from an EMBL/GenBank/DDBJ whole genome shotgun (WGS) entry which is preliminary data.</text>
</comment>
<evidence type="ECO:0000256" key="2">
    <source>
        <dbReference type="PROSITE-ProRule" id="PRU01161"/>
    </source>
</evidence>
<accession>A0ABQ7S714</accession>
<dbReference type="Pfam" id="PF01734">
    <property type="entry name" value="Patatin"/>
    <property type="match status" value="1"/>
</dbReference>
<dbReference type="PANTHER" id="PTHR12406:SF38">
    <property type="entry name" value="PNPLA DOMAIN-CONTAINING PROTEIN"/>
    <property type="match status" value="1"/>
</dbReference>
<dbReference type="PROSITE" id="PS51635">
    <property type="entry name" value="PNPLA"/>
    <property type="match status" value="1"/>
</dbReference>
<keyword evidence="2" id="KW-0442">Lipid degradation</keyword>
<gene>
    <name evidence="5" type="primary">PNPLA2</name>
    <name evidence="5" type="ORF">GZH46_02332</name>
</gene>
<feature type="transmembrane region" description="Helical" evidence="3">
    <location>
        <begin position="6"/>
        <end position="27"/>
    </location>
</feature>
<reference evidence="5 6" key="1">
    <citation type="submission" date="2020-10" db="EMBL/GenBank/DDBJ databases">
        <authorList>
            <person name="Klimov P.B."/>
            <person name="Dyachkov S.M."/>
            <person name="Chetverikov P.E."/>
        </authorList>
    </citation>
    <scope>NUCLEOTIDE SEQUENCE [LARGE SCALE GENOMIC DNA]</scope>
    <source>
        <strain evidence="5">BMOC 18-1129-001#AD2665</strain>
        <tissue evidence="5">Entire mites</tissue>
    </source>
</reference>
<organism evidence="5 6">
    <name type="scientific">Fragariocoptes setiger</name>
    <dbReference type="NCBI Taxonomy" id="1670756"/>
    <lineage>
        <taxon>Eukaryota</taxon>
        <taxon>Metazoa</taxon>
        <taxon>Ecdysozoa</taxon>
        <taxon>Arthropoda</taxon>
        <taxon>Chelicerata</taxon>
        <taxon>Arachnida</taxon>
        <taxon>Acari</taxon>
        <taxon>Acariformes</taxon>
        <taxon>Trombidiformes</taxon>
        <taxon>Prostigmata</taxon>
        <taxon>Eupodina</taxon>
        <taxon>Eriophyoidea</taxon>
        <taxon>Phytoptidae</taxon>
        <taxon>Fragariocoptes</taxon>
    </lineage>
</organism>
<feature type="active site" description="Nucleophile" evidence="2">
    <location>
        <position position="43"/>
    </location>
</feature>
<evidence type="ECO:0000256" key="3">
    <source>
        <dbReference type="SAM" id="Phobius"/>
    </source>
</evidence>
<keyword evidence="2" id="KW-0378">Hydrolase</keyword>
<dbReference type="EMBL" id="JAIFTH010000640">
    <property type="protein sequence ID" value="KAG9509158.1"/>
    <property type="molecule type" value="Genomic_DNA"/>
</dbReference>
<sequence length="530" mass="59756">MSNKKIDLTFSGAGFMGCYYFGVVACWNKYIPRDRVNRVAGASAGSLIAAYYLLDLPLDKCLREIITMTEQIRGRIGGVFNRETQVVDELPVILDKLFPEDAHKIVSGRLHVCMTRRKDFKKVIVNHFDTRKDLIDALNCSCFIPVWSGNHCSTYKSEKYIDGGFVDNLPVFDEHTIRVCCFAGPTEISPYDRSTMTMMSGKVQNMPIYFNFLNLARGRRALFPPPADYILKLIETGYRDTKHFILKSDLIKCDKCYQRLGCLGPDMISPSISPALSRAPSMCSLSDKIIYQPSKHHTAFRGMTDEELEKGLSKLTVATCRASSPKSQLETTAKNLLAPLFKSPSNNKQVVPKEVPEIEFEIIADEEKTAPDHTTNASIINEVIITTTEYDEQQQVLEKQCDDDNNGYDNINSNNNNLIVVTADSNDAKKTSFNLSDQLTLPEKFTRAPNSCPPSPQLNRHCAECIRMRHEARLDTMEEDDLMQEIQCYLPPHEAHSDNFGAKLLAPFRWIRSLGTKSSYKLVTVEPVVS</sequence>
<dbReference type="Proteomes" id="UP000825002">
    <property type="component" value="Unassembled WGS sequence"/>
</dbReference>
<dbReference type="SUPFAM" id="SSF52151">
    <property type="entry name" value="FabD/lysophospholipase-like"/>
    <property type="match status" value="1"/>
</dbReference>
<dbReference type="InterPro" id="IPR033562">
    <property type="entry name" value="PLPL"/>
</dbReference>
<evidence type="ECO:0000256" key="1">
    <source>
        <dbReference type="ARBA" id="ARBA00023098"/>
    </source>
</evidence>
<keyword evidence="3" id="KW-1133">Transmembrane helix</keyword>
<keyword evidence="6" id="KW-1185">Reference proteome</keyword>
<feature type="active site" description="Proton acceptor" evidence="2">
    <location>
        <position position="162"/>
    </location>
</feature>
<feature type="short sequence motif" description="DGA/G" evidence="2">
    <location>
        <begin position="162"/>
        <end position="164"/>
    </location>
</feature>
<keyword evidence="3" id="KW-0472">Membrane</keyword>
<protein>
    <submittedName>
        <fullName evidence="5">Patatin-like phospholipase domain-containing protein 2</fullName>
    </submittedName>
</protein>
<evidence type="ECO:0000313" key="6">
    <source>
        <dbReference type="Proteomes" id="UP000825002"/>
    </source>
</evidence>
<dbReference type="InterPro" id="IPR002641">
    <property type="entry name" value="PNPLA_dom"/>
</dbReference>
<feature type="domain" description="PNPLA" evidence="4">
    <location>
        <begin position="8"/>
        <end position="175"/>
    </location>
</feature>
<dbReference type="PROSITE" id="PS51257">
    <property type="entry name" value="PROKAR_LIPOPROTEIN"/>
    <property type="match status" value="1"/>
</dbReference>
<proteinExistence type="predicted"/>
<feature type="short sequence motif" description="GXSXG" evidence="2">
    <location>
        <begin position="41"/>
        <end position="45"/>
    </location>
</feature>
<dbReference type="InterPro" id="IPR016035">
    <property type="entry name" value="Acyl_Trfase/lysoPLipase"/>
</dbReference>
<name>A0ABQ7S714_9ACAR</name>
<evidence type="ECO:0000313" key="5">
    <source>
        <dbReference type="EMBL" id="KAG9509158.1"/>
    </source>
</evidence>